<sequence>MMLLRQYDDPATEAYFPHSLFFKSSGFDLKPSMSAQCDLGLLTTVVTMLIMITRCAMTTTRTNGLMCSLTVLSRGRINNAPLSSAFHLKSGKSKTVIVLRYRR</sequence>
<evidence type="ECO:0000313" key="2">
    <source>
        <dbReference type="EMBL" id="GBP29352.1"/>
    </source>
</evidence>
<organism evidence="2 3">
    <name type="scientific">Eumeta variegata</name>
    <name type="common">Bagworm moth</name>
    <name type="synonym">Eumeta japonica</name>
    <dbReference type="NCBI Taxonomy" id="151549"/>
    <lineage>
        <taxon>Eukaryota</taxon>
        <taxon>Metazoa</taxon>
        <taxon>Ecdysozoa</taxon>
        <taxon>Arthropoda</taxon>
        <taxon>Hexapoda</taxon>
        <taxon>Insecta</taxon>
        <taxon>Pterygota</taxon>
        <taxon>Neoptera</taxon>
        <taxon>Endopterygota</taxon>
        <taxon>Lepidoptera</taxon>
        <taxon>Glossata</taxon>
        <taxon>Ditrysia</taxon>
        <taxon>Tineoidea</taxon>
        <taxon>Psychidae</taxon>
        <taxon>Oiketicinae</taxon>
        <taxon>Eumeta</taxon>
    </lineage>
</organism>
<dbReference type="AlphaFoldDB" id="A0A4C1UTN3"/>
<name>A0A4C1UTN3_EUMVA</name>
<comment type="caution">
    <text evidence="2">The sequence shown here is derived from an EMBL/GenBank/DDBJ whole genome shotgun (WGS) entry which is preliminary data.</text>
</comment>
<gene>
    <name evidence="2" type="ORF">EVAR_22724_1</name>
</gene>
<evidence type="ECO:0000256" key="1">
    <source>
        <dbReference type="SAM" id="Phobius"/>
    </source>
</evidence>
<keyword evidence="1" id="KW-1133">Transmembrane helix</keyword>
<accession>A0A4C1UTN3</accession>
<reference evidence="2 3" key="1">
    <citation type="journal article" date="2019" name="Commun. Biol.">
        <title>The bagworm genome reveals a unique fibroin gene that provides high tensile strength.</title>
        <authorList>
            <person name="Kono N."/>
            <person name="Nakamura H."/>
            <person name="Ohtoshi R."/>
            <person name="Tomita M."/>
            <person name="Numata K."/>
            <person name="Arakawa K."/>
        </authorList>
    </citation>
    <scope>NUCLEOTIDE SEQUENCE [LARGE SCALE GENOMIC DNA]</scope>
</reference>
<protein>
    <submittedName>
        <fullName evidence="2">Uncharacterized protein</fullName>
    </submittedName>
</protein>
<dbReference type="EMBL" id="BGZK01000219">
    <property type="protein sequence ID" value="GBP29352.1"/>
    <property type="molecule type" value="Genomic_DNA"/>
</dbReference>
<feature type="transmembrane region" description="Helical" evidence="1">
    <location>
        <begin position="39"/>
        <end position="57"/>
    </location>
</feature>
<dbReference type="Proteomes" id="UP000299102">
    <property type="component" value="Unassembled WGS sequence"/>
</dbReference>
<keyword evidence="1" id="KW-0472">Membrane</keyword>
<keyword evidence="1" id="KW-0812">Transmembrane</keyword>
<keyword evidence="3" id="KW-1185">Reference proteome</keyword>
<proteinExistence type="predicted"/>
<evidence type="ECO:0000313" key="3">
    <source>
        <dbReference type="Proteomes" id="UP000299102"/>
    </source>
</evidence>